<name>A0A443JEB8_9RHOB</name>
<dbReference type="AlphaFoldDB" id="A0A443JEB8"/>
<accession>A0A443JEB8</accession>
<proteinExistence type="predicted"/>
<sequence>MLDNFHDADGEVVQPYFAAFMIERGYRRSKHIFERDGHGLEYQDWNRARWLEFKVPRGISLHVTSKEDHAAFKEWLELRCIDFACRNSVEGVPLAA</sequence>
<evidence type="ECO:0000313" key="1">
    <source>
        <dbReference type="EMBL" id="RWR18820.1"/>
    </source>
</evidence>
<evidence type="ECO:0000313" key="2">
    <source>
        <dbReference type="Proteomes" id="UP000284476"/>
    </source>
</evidence>
<protein>
    <submittedName>
        <fullName evidence="1">Uncharacterized protein</fullName>
    </submittedName>
</protein>
<dbReference type="Proteomes" id="UP000284476">
    <property type="component" value="Unassembled WGS sequence"/>
</dbReference>
<dbReference type="EMBL" id="SAUZ01000018">
    <property type="protein sequence ID" value="RWR18820.1"/>
    <property type="molecule type" value="Genomic_DNA"/>
</dbReference>
<gene>
    <name evidence="1" type="ORF">D2T30_15795</name>
</gene>
<organism evidence="1 2">
    <name type="scientific">Paenirhodobacter populi</name>
    <dbReference type="NCBI Taxonomy" id="2306993"/>
    <lineage>
        <taxon>Bacteria</taxon>
        <taxon>Pseudomonadati</taxon>
        <taxon>Pseudomonadota</taxon>
        <taxon>Alphaproteobacteria</taxon>
        <taxon>Rhodobacterales</taxon>
        <taxon>Rhodobacter group</taxon>
        <taxon>Paenirhodobacter</taxon>
    </lineage>
</organism>
<reference evidence="1 2" key="2">
    <citation type="submission" date="2019-01" db="EMBL/GenBank/DDBJ databases">
        <authorList>
            <person name="Li Y."/>
        </authorList>
    </citation>
    <scope>NUCLEOTIDE SEQUENCE [LARGE SCALE GENOMIC DNA]</scope>
    <source>
        <strain evidence="1 2">SK2B-1</strain>
    </source>
</reference>
<reference evidence="1 2" key="1">
    <citation type="submission" date="2019-01" db="EMBL/GenBank/DDBJ databases">
        <title>Sinorhodobacter populi sp. nov. isolated from the symptomatic bark tissue of Populus euramericana canker.</title>
        <authorList>
            <person name="Xu G."/>
        </authorList>
    </citation>
    <scope>NUCLEOTIDE SEQUENCE [LARGE SCALE GENOMIC DNA]</scope>
    <source>
        <strain evidence="1 2">SK2B-1</strain>
    </source>
</reference>
<dbReference type="RefSeq" id="WP_128209672.1">
    <property type="nucleotide sequence ID" value="NZ_JBHRSO010000024.1"/>
</dbReference>
<comment type="caution">
    <text evidence="1">The sequence shown here is derived from an EMBL/GenBank/DDBJ whole genome shotgun (WGS) entry which is preliminary data.</text>
</comment>